<comment type="similarity">
    <text evidence="7">Belongs to the peptidase S1 family. CLIP subfamily.</text>
</comment>
<dbReference type="GO" id="GO:0006508">
    <property type="term" value="P:proteolysis"/>
    <property type="evidence" value="ECO:0007669"/>
    <property type="project" value="UniProtKB-KW"/>
</dbReference>
<evidence type="ECO:0000256" key="6">
    <source>
        <dbReference type="ARBA" id="ARBA00023157"/>
    </source>
</evidence>
<dbReference type="PROSITE" id="PS00135">
    <property type="entry name" value="TRYPSIN_SER"/>
    <property type="match status" value="1"/>
</dbReference>
<dbReference type="SUPFAM" id="SSF50494">
    <property type="entry name" value="Trypsin-like serine proteases"/>
    <property type="match status" value="4"/>
</dbReference>
<dbReference type="PANTHER" id="PTHR24252:SF7">
    <property type="entry name" value="HYALIN"/>
    <property type="match status" value="1"/>
</dbReference>
<dbReference type="CDD" id="cd00112">
    <property type="entry name" value="LDLa"/>
    <property type="match status" value="3"/>
</dbReference>
<dbReference type="SUPFAM" id="SSF82671">
    <property type="entry name" value="SEA domain"/>
    <property type="match status" value="1"/>
</dbReference>
<keyword evidence="4 11" id="KW-1133">Transmembrane helix</keyword>
<dbReference type="PROSITE" id="PS01209">
    <property type="entry name" value="LDLRA_1"/>
    <property type="match status" value="2"/>
</dbReference>
<dbReference type="GeneID" id="103509891"/>
<dbReference type="GO" id="GO:0016020">
    <property type="term" value="C:membrane"/>
    <property type="evidence" value="ECO:0007669"/>
    <property type="project" value="UniProtKB-SubCell"/>
</dbReference>
<dbReference type="InterPro" id="IPR018114">
    <property type="entry name" value="TRYPSIN_HIS"/>
</dbReference>
<dbReference type="PRINTS" id="PR00261">
    <property type="entry name" value="LDLRECEPTOR"/>
</dbReference>
<evidence type="ECO:0000313" key="14">
    <source>
        <dbReference type="Proteomes" id="UP000079169"/>
    </source>
</evidence>
<dbReference type="PROSITE" id="PS50024">
    <property type="entry name" value="SEA"/>
    <property type="match status" value="1"/>
</dbReference>
<evidence type="ECO:0000256" key="5">
    <source>
        <dbReference type="ARBA" id="ARBA00023136"/>
    </source>
</evidence>
<dbReference type="Pfam" id="PF01390">
    <property type="entry name" value="SEA"/>
    <property type="match status" value="1"/>
</dbReference>
<dbReference type="GO" id="GO:0004252">
    <property type="term" value="F:serine-type endopeptidase activity"/>
    <property type="evidence" value="ECO:0007669"/>
    <property type="project" value="InterPro"/>
</dbReference>
<feature type="region of interest" description="Disordered" evidence="10">
    <location>
        <begin position="354"/>
        <end position="378"/>
    </location>
</feature>
<dbReference type="PaxDb" id="121845-A0A3Q0IZL5"/>
<feature type="compositionally biased region" description="Basic residues" evidence="10">
    <location>
        <begin position="1"/>
        <end position="12"/>
    </location>
</feature>
<sequence length="1386" mass="155150">METVHNPRRHNSTNRGNSYNPYLQRHGEVFRYKHSGSSGSSSWILWGPNSSKKSQKSKPSQKCCSVLLASVIFLVLLLVITIAALAIYMGALRIDSQHLELIFDSSFRVTAGDSYNPSLENSTSNLYKEKSKRYKSMIEKLYNASVLSPAIKYCGVIGFKNGSLIVFYRIILDRRKIPRSIGNVEEVVKNILVDEITSRKAVAFKNIKVDENDIHIKRYFGVSLASLTNKEDNVSSEVQSEDFTSSSNLDDTNRIVTLQSHSSSPDTPRPSSPNSKRKYSTSHIQRKVTPNSDPSSLETETTLLDMHTSTVPPNKAVFGSFTILDKPHFGDVFTSVATSKPPLENINEKIRITPSTNQPRKRTSPIANKHAGLIETANDEPVFRETDLDDKMLRHSPLESFAHNSLLDMYKPMMEEDEEIKTKSQPISKPEAAMPKEEISGVGEAQVIVLPAASSSHELLLSPHGTLHSKPTTFRPHTYTKSRQTTQHSVPPEIVVTTEARKATPSSVHGSSPKQKPNRNEVQKQILILKEKPAVMNQNLVPNRRKDEISTTNKNSQLIHGPSVSIQRHTDDYDSELKSISSFLKSEFPVLQKIGNLDEVLKAYKANRTMSSIQKKNDFVSSETAFNGDLAIMESSNEYQYAHTIRTPGNRHSPVVTLLPVRSNVGPGKPLRPRPYLECEMNSSFRCGNGECVSIGSKCNQLVDCADGSDEKNCSCADFLKSQFLTRKICDGIIDCWDFSDEYECEWCSPGQYICPNSRVCIERTRLCDGIKDCPLGDDEKQCINLFPIETRSPSSTYLRNAMQGRSDVPIRVHQRTDNNPKHVLQDGEDSYLQNTLYPVYHDSGFLMIQKQGQWGKLCMNQINNFIMKTLKWKISDLGKAICKSMTFRDLNEIEAVADPSTDDSIYYELSMNAINSSAATKSALLFQKTKCSQKQVVAVNCSSLECGIRPQANNIWGSVNLTRSMRHSRIVGGGNARLGSWPWQAALYKEGEFQCGATLISDQWLLSAGHCFYRAQDDYWVARLGTLRRGTKLPSPYEQLRPISKIILHPQYVDAGFINDISILKMKTPVQFSNYVRPICLPHPNTPLTDALPSPYEQLRPISKIILHPQYVDAGFINDISILKMKTPVQFSNYVRPICLPHPNTPLTDGTLCTVVGWGQLFEIGRVFPDTLQEVQLPIISTAECRKRTLFLPLYRVTENMFCAGFERGGRDACLGDSGGPLMCQEPDGRWSLMGVTSNGYGCARANRPGVYTKEPDGRWSLMGVTSNGYGCARANRPGVYTKVTYSVCFQEPDGRWSLMGVTSNGYGCARANRPGVYTKVSNYIPWLYNNMAASEYNMMRNETQMSRQHVCNGHRCPLGECLPKARVCNGYMECSDGSDEQGCW</sequence>
<evidence type="ECO:0000259" key="13">
    <source>
        <dbReference type="PROSITE" id="PS50240"/>
    </source>
</evidence>
<keyword evidence="3" id="KW-0735">Signal-anchor</keyword>
<organism evidence="14 15">
    <name type="scientific">Diaphorina citri</name>
    <name type="common">Asian citrus psyllid</name>
    <dbReference type="NCBI Taxonomy" id="121845"/>
    <lineage>
        <taxon>Eukaryota</taxon>
        <taxon>Metazoa</taxon>
        <taxon>Ecdysozoa</taxon>
        <taxon>Arthropoda</taxon>
        <taxon>Hexapoda</taxon>
        <taxon>Insecta</taxon>
        <taxon>Pterygota</taxon>
        <taxon>Neoptera</taxon>
        <taxon>Paraneoptera</taxon>
        <taxon>Hemiptera</taxon>
        <taxon>Sternorrhyncha</taxon>
        <taxon>Psylloidea</taxon>
        <taxon>Psyllidae</taxon>
        <taxon>Diaphorininae</taxon>
        <taxon>Diaphorina</taxon>
    </lineage>
</organism>
<feature type="transmembrane region" description="Helical" evidence="11">
    <location>
        <begin position="66"/>
        <end position="89"/>
    </location>
</feature>
<protein>
    <submittedName>
        <fullName evidence="15">Uncharacterized protein LOC103509891</fullName>
    </submittedName>
</protein>
<evidence type="ECO:0000256" key="11">
    <source>
        <dbReference type="SAM" id="Phobius"/>
    </source>
</evidence>
<feature type="compositionally biased region" description="Basic residues" evidence="10">
    <location>
        <begin position="275"/>
        <end position="286"/>
    </location>
</feature>
<dbReference type="KEGG" id="dci:103509891"/>
<keyword evidence="9" id="KW-0720">Serine protease</keyword>
<evidence type="ECO:0000256" key="7">
    <source>
        <dbReference type="ARBA" id="ARBA00024195"/>
    </source>
</evidence>
<keyword evidence="9" id="KW-0645">Protease</keyword>
<dbReference type="Gene3D" id="4.10.400.10">
    <property type="entry name" value="Low-density Lipoprotein Receptor"/>
    <property type="match status" value="3"/>
</dbReference>
<dbReference type="SMART" id="SM00192">
    <property type="entry name" value="LDLa"/>
    <property type="match status" value="3"/>
</dbReference>
<feature type="disulfide bond" evidence="8">
    <location>
        <begin position="687"/>
        <end position="705"/>
    </location>
</feature>
<dbReference type="InterPro" id="IPR033116">
    <property type="entry name" value="TRYPSIN_SER"/>
</dbReference>
<evidence type="ECO:0000256" key="10">
    <source>
        <dbReference type="SAM" id="MobiDB-lite"/>
    </source>
</evidence>
<accession>A0A3Q0IZL5</accession>
<evidence type="ECO:0000313" key="15">
    <source>
        <dbReference type="RefSeq" id="XP_026679895.1"/>
    </source>
</evidence>
<gene>
    <name evidence="15" type="primary">LOC103509891</name>
</gene>
<feature type="compositionally biased region" description="Polar residues" evidence="10">
    <location>
        <begin position="504"/>
        <end position="515"/>
    </location>
</feature>
<evidence type="ECO:0000256" key="2">
    <source>
        <dbReference type="ARBA" id="ARBA00022692"/>
    </source>
</evidence>
<keyword evidence="9" id="KW-0378">Hydrolase</keyword>
<dbReference type="RefSeq" id="XP_026679895.1">
    <property type="nucleotide sequence ID" value="XM_026824094.1"/>
</dbReference>
<evidence type="ECO:0000256" key="8">
    <source>
        <dbReference type="PROSITE-ProRule" id="PRU00124"/>
    </source>
</evidence>
<dbReference type="Gene3D" id="3.30.70.960">
    <property type="entry name" value="SEA domain"/>
    <property type="match status" value="1"/>
</dbReference>
<evidence type="ECO:0000256" key="4">
    <source>
        <dbReference type="ARBA" id="ARBA00022989"/>
    </source>
</evidence>
<keyword evidence="14" id="KW-1185">Reference proteome</keyword>
<dbReference type="SMART" id="SM00020">
    <property type="entry name" value="Tryp_SPc"/>
    <property type="match status" value="1"/>
</dbReference>
<dbReference type="CDD" id="cd00190">
    <property type="entry name" value="Tryp_SPc"/>
    <property type="match status" value="1"/>
</dbReference>
<evidence type="ECO:0000256" key="1">
    <source>
        <dbReference type="ARBA" id="ARBA00004606"/>
    </source>
</evidence>
<dbReference type="SUPFAM" id="SSF57424">
    <property type="entry name" value="LDL receptor-like module"/>
    <property type="match status" value="3"/>
</dbReference>
<feature type="disulfide bond" evidence="8">
    <location>
        <begin position="768"/>
        <end position="783"/>
    </location>
</feature>
<dbReference type="Pfam" id="PF00089">
    <property type="entry name" value="Trypsin"/>
    <property type="match status" value="3"/>
</dbReference>
<reference evidence="15" key="1">
    <citation type="submission" date="2025-08" db="UniProtKB">
        <authorList>
            <consortium name="RefSeq"/>
        </authorList>
    </citation>
    <scope>IDENTIFICATION</scope>
</reference>
<dbReference type="InterPro" id="IPR009003">
    <property type="entry name" value="Peptidase_S1_PA"/>
</dbReference>
<dbReference type="FunFam" id="2.40.10.10:FF:000002">
    <property type="entry name" value="Transmembrane protease serine"/>
    <property type="match status" value="1"/>
</dbReference>
<dbReference type="InterPro" id="IPR001254">
    <property type="entry name" value="Trypsin_dom"/>
</dbReference>
<dbReference type="InterPro" id="IPR043504">
    <property type="entry name" value="Peptidase_S1_PA_chymotrypsin"/>
</dbReference>
<dbReference type="InterPro" id="IPR002172">
    <property type="entry name" value="LDrepeatLR_classA_rpt"/>
</dbReference>
<dbReference type="FunFam" id="2.40.10.10:FF:000068">
    <property type="entry name" value="transmembrane protease serine 2"/>
    <property type="match status" value="1"/>
</dbReference>
<dbReference type="STRING" id="121845.A0A3Q0IZL5"/>
<dbReference type="InterPro" id="IPR036364">
    <property type="entry name" value="SEA_dom_sf"/>
</dbReference>
<evidence type="ECO:0000256" key="9">
    <source>
        <dbReference type="RuleBase" id="RU363034"/>
    </source>
</evidence>
<keyword evidence="5 11" id="KW-0472">Membrane</keyword>
<feature type="disulfide bond" evidence="8">
    <location>
        <begin position="1370"/>
        <end position="1385"/>
    </location>
</feature>
<feature type="domain" description="SEA" evidence="12">
    <location>
        <begin position="99"/>
        <end position="221"/>
    </location>
</feature>
<comment type="subcellular location">
    <subcellularLocation>
        <location evidence="1">Membrane</location>
        <topology evidence="1">Single-pass type II membrane protein</topology>
    </subcellularLocation>
</comment>
<dbReference type="PROSITE" id="PS00134">
    <property type="entry name" value="TRYPSIN_HIS"/>
    <property type="match status" value="1"/>
</dbReference>
<dbReference type="Gene3D" id="2.40.10.10">
    <property type="entry name" value="Trypsin-like serine proteases"/>
    <property type="match status" value="4"/>
</dbReference>
<feature type="compositionally biased region" description="Polar residues" evidence="10">
    <location>
        <begin position="288"/>
        <end position="298"/>
    </location>
</feature>
<feature type="region of interest" description="Disordered" evidence="10">
    <location>
        <begin position="1"/>
        <end position="21"/>
    </location>
</feature>
<feature type="region of interest" description="Disordered" evidence="10">
    <location>
        <begin position="498"/>
        <end position="520"/>
    </location>
</feature>
<dbReference type="PROSITE" id="PS50068">
    <property type="entry name" value="LDLRA_2"/>
    <property type="match status" value="3"/>
</dbReference>
<feature type="disulfide bond" evidence="8">
    <location>
        <begin position="1358"/>
        <end position="1376"/>
    </location>
</feature>
<evidence type="ECO:0000256" key="3">
    <source>
        <dbReference type="ARBA" id="ARBA00022968"/>
    </source>
</evidence>
<dbReference type="InterPro" id="IPR036055">
    <property type="entry name" value="LDL_receptor-like_sf"/>
</dbReference>
<keyword evidence="2 11" id="KW-0812">Transmembrane</keyword>
<feature type="disulfide bond" evidence="8">
    <location>
        <begin position="699"/>
        <end position="714"/>
    </location>
</feature>
<proteinExistence type="inferred from homology"/>
<comment type="caution">
    <text evidence="8">Lacks conserved residue(s) required for the propagation of feature annotation.</text>
</comment>
<dbReference type="PANTHER" id="PTHR24252">
    <property type="entry name" value="ACROSIN-RELATED"/>
    <property type="match status" value="1"/>
</dbReference>
<evidence type="ECO:0000259" key="12">
    <source>
        <dbReference type="PROSITE" id="PS50024"/>
    </source>
</evidence>
<dbReference type="InterPro" id="IPR023415">
    <property type="entry name" value="LDLR_class-A_CS"/>
</dbReference>
<dbReference type="Pfam" id="PF00057">
    <property type="entry name" value="Ldl_recept_a"/>
    <property type="match status" value="3"/>
</dbReference>
<dbReference type="Proteomes" id="UP000079169">
    <property type="component" value="Unplaced"/>
</dbReference>
<feature type="domain" description="Peptidase S1" evidence="13">
    <location>
        <begin position="971"/>
        <end position="1334"/>
    </location>
</feature>
<name>A0A3Q0IZL5_DIACI</name>
<dbReference type="PROSITE" id="PS50240">
    <property type="entry name" value="TRYPSIN_DOM"/>
    <property type="match status" value="1"/>
</dbReference>
<keyword evidence="6 8" id="KW-1015">Disulfide bond</keyword>
<feature type="region of interest" description="Disordered" evidence="10">
    <location>
        <begin position="258"/>
        <end position="298"/>
    </location>
</feature>
<dbReference type="InterPro" id="IPR000082">
    <property type="entry name" value="SEA_dom"/>
</dbReference>